<name>A0A504YHL6_FASGI</name>
<keyword evidence="2" id="KW-1185">Reference proteome</keyword>
<gene>
    <name evidence="1" type="ORF">FGIG_01969</name>
</gene>
<comment type="caution">
    <text evidence="1">The sequence shown here is derived from an EMBL/GenBank/DDBJ whole genome shotgun (WGS) entry which is preliminary data.</text>
</comment>
<accession>A0A504YHL6</accession>
<dbReference type="AlphaFoldDB" id="A0A504YHL6"/>
<evidence type="ECO:0000313" key="1">
    <source>
        <dbReference type="EMBL" id="TPP59971.1"/>
    </source>
</evidence>
<organism evidence="1 2">
    <name type="scientific">Fasciola gigantica</name>
    <name type="common">Giant liver fluke</name>
    <dbReference type="NCBI Taxonomy" id="46835"/>
    <lineage>
        <taxon>Eukaryota</taxon>
        <taxon>Metazoa</taxon>
        <taxon>Spiralia</taxon>
        <taxon>Lophotrochozoa</taxon>
        <taxon>Platyhelminthes</taxon>
        <taxon>Trematoda</taxon>
        <taxon>Digenea</taxon>
        <taxon>Plagiorchiida</taxon>
        <taxon>Echinostomata</taxon>
        <taxon>Echinostomatoidea</taxon>
        <taxon>Fasciolidae</taxon>
        <taxon>Fasciola</taxon>
    </lineage>
</organism>
<reference evidence="1 2" key="1">
    <citation type="submission" date="2019-04" db="EMBL/GenBank/DDBJ databases">
        <title>Annotation for the trematode Fasciola gigantica.</title>
        <authorList>
            <person name="Choi Y.-J."/>
        </authorList>
    </citation>
    <scope>NUCLEOTIDE SEQUENCE [LARGE SCALE GENOMIC DNA]</scope>
    <source>
        <strain evidence="1">Uganda_cow_1</strain>
    </source>
</reference>
<sequence>MKIVRDSISRFNKSVFKFRRSYKVILKTTAERSLTHTGTLVSAHMTKTTCTGLVNRMTLIITVNLRRKQNRFSDCIQSTLNPVFPLPNGLHGVTDRIPDRWEQLARNVEHGATECLPAVSPLLVNRIRIS</sequence>
<dbReference type="EMBL" id="SUNJ01009996">
    <property type="protein sequence ID" value="TPP59971.1"/>
    <property type="molecule type" value="Genomic_DNA"/>
</dbReference>
<evidence type="ECO:0000313" key="2">
    <source>
        <dbReference type="Proteomes" id="UP000316759"/>
    </source>
</evidence>
<protein>
    <submittedName>
        <fullName evidence="1">Uncharacterized protein</fullName>
    </submittedName>
</protein>
<proteinExistence type="predicted"/>
<dbReference type="Proteomes" id="UP000316759">
    <property type="component" value="Unassembled WGS sequence"/>
</dbReference>